<dbReference type="OrthoDB" id="9803749at2"/>
<dbReference type="RefSeq" id="WP_073249829.1">
    <property type="nucleotide sequence ID" value="NZ_FQZQ01000003.1"/>
</dbReference>
<dbReference type="Proteomes" id="UP000183982">
    <property type="component" value="Unassembled WGS sequence"/>
</dbReference>
<evidence type="ECO:0000313" key="3">
    <source>
        <dbReference type="EMBL" id="SHI77459.1"/>
    </source>
</evidence>
<protein>
    <submittedName>
        <fullName evidence="3">Arsenate reductase, glutaredoxin family</fullName>
    </submittedName>
</protein>
<dbReference type="InterPro" id="IPR036249">
    <property type="entry name" value="Thioredoxin-like_sf"/>
</dbReference>
<reference evidence="4" key="1">
    <citation type="submission" date="2016-11" db="EMBL/GenBank/DDBJ databases">
        <authorList>
            <person name="Varghese N."/>
            <person name="Submissions S."/>
        </authorList>
    </citation>
    <scope>NUCLEOTIDE SEQUENCE [LARGE SCALE GENOMIC DNA]</scope>
    <source>
        <strain evidence="4">DSM 100564</strain>
    </source>
</reference>
<gene>
    <name evidence="3" type="ORF">SAMN05444000_10325</name>
</gene>
<dbReference type="AlphaFoldDB" id="A0A1M6DWE9"/>
<name>A0A1M6DWE9_9RHOB</name>
<dbReference type="SUPFAM" id="SSF52833">
    <property type="entry name" value="Thioredoxin-like"/>
    <property type="match status" value="1"/>
</dbReference>
<comment type="similarity">
    <text evidence="1 2">Belongs to the ArsC family.</text>
</comment>
<organism evidence="3 4">
    <name type="scientific">Shimia gijangensis</name>
    <dbReference type="NCBI Taxonomy" id="1470563"/>
    <lineage>
        <taxon>Bacteria</taxon>
        <taxon>Pseudomonadati</taxon>
        <taxon>Pseudomonadota</taxon>
        <taxon>Alphaproteobacteria</taxon>
        <taxon>Rhodobacterales</taxon>
        <taxon>Roseobacteraceae</taxon>
    </lineage>
</organism>
<dbReference type="Gene3D" id="3.40.30.10">
    <property type="entry name" value="Glutaredoxin"/>
    <property type="match status" value="1"/>
</dbReference>
<dbReference type="InterPro" id="IPR006660">
    <property type="entry name" value="Arsenate_reductase-like"/>
</dbReference>
<dbReference type="STRING" id="1470563.SAMN05444000_10325"/>
<sequence>MRLYGLKNCDTCRKALKMLTNAEFVDVRADGVPYDLLVRAFAEFGDALVNSRSTTWRNLSEEERGTAPLDLLVEHPTLMKRPLIERDGVLYLGWGRDVQMALG</sequence>
<evidence type="ECO:0000313" key="4">
    <source>
        <dbReference type="Proteomes" id="UP000183982"/>
    </source>
</evidence>
<keyword evidence="4" id="KW-1185">Reference proteome</keyword>
<dbReference type="PANTHER" id="PTHR30041">
    <property type="entry name" value="ARSENATE REDUCTASE"/>
    <property type="match status" value="1"/>
</dbReference>
<proteinExistence type="inferred from homology"/>
<evidence type="ECO:0000256" key="1">
    <source>
        <dbReference type="ARBA" id="ARBA00007198"/>
    </source>
</evidence>
<accession>A0A1M6DWE9</accession>
<dbReference type="EMBL" id="FQZQ01000003">
    <property type="protein sequence ID" value="SHI77459.1"/>
    <property type="molecule type" value="Genomic_DNA"/>
</dbReference>
<dbReference type="Pfam" id="PF03960">
    <property type="entry name" value="ArsC"/>
    <property type="match status" value="1"/>
</dbReference>
<evidence type="ECO:0000256" key="2">
    <source>
        <dbReference type="PROSITE-ProRule" id="PRU01282"/>
    </source>
</evidence>
<dbReference type="PROSITE" id="PS51353">
    <property type="entry name" value="ARSC"/>
    <property type="match status" value="1"/>
</dbReference>
<dbReference type="PANTHER" id="PTHR30041:SF8">
    <property type="entry name" value="PROTEIN YFFB"/>
    <property type="match status" value="1"/>
</dbReference>